<name>A0A645BD12_9ZZZZ</name>
<evidence type="ECO:0000313" key="1">
    <source>
        <dbReference type="EMBL" id="MPM62938.1"/>
    </source>
</evidence>
<proteinExistence type="predicted"/>
<dbReference type="EMBL" id="VSSQ01019131">
    <property type="protein sequence ID" value="MPM62938.1"/>
    <property type="molecule type" value="Genomic_DNA"/>
</dbReference>
<reference evidence="1" key="1">
    <citation type="submission" date="2019-08" db="EMBL/GenBank/DDBJ databases">
        <authorList>
            <person name="Kucharzyk K."/>
            <person name="Murdoch R.W."/>
            <person name="Higgins S."/>
            <person name="Loffler F."/>
        </authorList>
    </citation>
    <scope>NUCLEOTIDE SEQUENCE</scope>
</reference>
<protein>
    <submittedName>
        <fullName evidence="1">Uncharacterized protein</fullName>
    </submittedName>
</protein>
<accession>A0A645BD12</accession>
<gene>
    <name evidence="1" type="ORF">SDC9_109816</name>
</gene>
<sequence>MGTNLRPSAVFCSIPVARRPAGRGSDTNLRFSDTIWARPASIDEPALHGLTDIRLKGVRITLVPAT</sequence>
<comment type="caution">
    <text evidence="1">The sequence shown here is derived from an EMBL/GenBank/DDBJ whole genome shotgun (WGS) entry which is preliminary data.</text>
</comment>
<organism evidence="1">
    <name type="scientific">bioreactor metagenome</name>
    <dbReference type="NCBI Taxonomy" id="1076179"/>
    <lineage>
        <taxon>unclassified sequences</taxon>
        <taxon>metagenomes</taxon>
        <taxon>ecological metagenomes</taxon>
    </lineage>
</organism>
<dbReference type="AlphaFoldDB" id="A0A645BD12"/>